<dbReference type="SUPFAM" id="SSF52047">
    <property type="entry name" value="RNI-like"/>
    <property type="match status" value="1"/>
</dbReference>
<accession>A0A4Y7PMJ1</accession>
<dbReference type="VEuPathDB" id="FungiDB:BD410DRAFT_844545"/>
<dbReference type="STRING" id="50990.A0A4Y7PMJ1"/>
<protein>
    <recommendedName>
        <fullName evidence="1">F-box domain-containing protein</fullName>
    </recommendedName>
</protein>
<reference evidence="2 3" key="1">
    <citation type="submission" date="2018-06" db="EMBL/GenBank/DDBJ databases">
        <title>A transcriptomic atlas of mushroom development highlights an independent origin of complex multicellularity.</title>
        <authorList>
            <consortium name="DOE Joint Genome Institute"/>
            <person name="Krizsan K."/>
            <person name="Almasi E."/>
            <person name="Merenyi Z."/>
            <person name="Sahu N."/>
            <person name="Viragh M."/>
            <person name="Koszo T."/>
            <person name="Mondo S."/>
            <person name="Kiss B."/>
            <person name="Balint B."/>
            <person name="Kues U."/>
            <person name="Barry K."/>
            <person name="Hegedus J.C."/>
            <person name="Henrissat B."/>
            <person name="Johnson J."/>
            <person name="Lipzen A."/>
            <person name="Ohm R."/>
            <person name="Nagy I."/>
            <person name="Pangilinan J."/>
            <person name="Yan J."/>
            <person name="Xiong Y."/>
            <person name="Grigoriev I.V."/>
            <person name="Hibbett D.S."/>
            <person name="Nagy L.G."/>
        </authorList>
    </citation>
    <scope>NUCLEOTIDE SEQUENCE [LARGE SCALE GENOMIC DNA]</scope>
    <source>
        <strain evidence="2 3">SZMC22713</strain>
    </source>
</reference>
<dbReference type="InterPro" id="IPR036047">
    <property type="entry name" value="F-box-like_dom_sf"/>
</dbReference>
<evidence type="ECO:0000313" key="2">
    <source>
        <dbReference type="EMBL" id="TDL16266.1"/>
    </source>
</evidence>
<gene>
    <name evidence="2" type="ORF">BD410DRAFT_844545</name>
</gene>
<keyword evidence="3" id="KW-1185">Reference proteome</keyword>
<dbReference type="InterPro" id="IPR001810">
    <property type="entry name" value="F-box_dom"/>
</dbReference>
<dbReference type="SUPFAM" id="SSF81383">
    <property type="entry name" value="F-box domain"/>
    <property type="match status" value="1"/>
</dbReference>
<organism evidence="2 3">
    <name type="scientific">Rickenella mellea</name>
    <dbReference type="NCBI Taxonomy" id="50990"/>
    <lineage>
        <taxon>Eukaryota</taxon>
        <taxon>Fungi</taxon>
        <taxon>Dikarya</taxon>
        <taxon>Basidiomycota</taxon>
        <taxon>Agaricomycotina</taxon>
        <taxon>Agaricomycetes</taxon>
        <taxon>Hymenochaetales</taxon>
        <taxon>Rickenellaceae</taxon>
        <taxon>Rickenella</taxon>
    </lineage>
</organism>
<dbReference type="EMBL" id="ML170247">
    <property type="protein sequence ID" value="TDL16266.1"/>
    <property type="molecule type" value="Genomic_DNA"/>
</dbReference>
<dbReference type="OrthoDB" id="3229088at2759"/>
<sequence length="407" mass="46805">MAALNRIKIDLANKIRNVQKWCAPYVLEDGIKRIPDEILAHIFEAGHQMPGHPEFAVRISHVCSRFRQVSLRTPLLWTRLSSKHPNDQTEAYLTRSVQSDLQVTLSDLPADKLRSFLQRCSPHSGRWSRLLLLLDPWAHGIIDEVASTHFPRLRSIFHHLNVEPTALQWNMPSLTQFGGFCSQFPPDASFPFLLQLTSMDLCFSDYDSFDMASLGQVLYKMLNLRNLSLEFQDCDDADTDEDYELEPPEPHSFHIDSLKITFRDSIATNVAKSLYEIIEHLTATRVDISLLMHGDPHEFLNDAGIFHYGTTIRLQFGLPCSLSLILDMMLQNSKILRSLLIENTSFNPIEYIPHQWQPFLSLSQLQFYDCIMLEEENVGHMARALLASEEFQLLELISCHKISEEYC</sequence>
<dbReference type="AlphaFoldDB" id="A0A4Y7PMJ1"/>
<dbReference type="Pfam" id="PF12937">
    <property type="entry name" value="F-box-like"/>
    <property type="match status" value="1"/>
</dbReference>
<dbReference type="Proteomes" id="UP000294933">
    <property type="component" value="Unassembled WGS sequence"/>
</dbReference>
<proteinExistence type="predicted"/>
<evidence type="ECO:0000313" key="3">
    <source>
        <dbReference type="Proteomes" id="UP000294933"/>
    </source>
</evidence>
<feature type="domain" description="F-box" evidence="1">
    <location>
        <begin position="32"/>
        <end position="81"/>
    </location>
</feature>
<dbReference type="Gene3D" id="1.20.1280.50">
    <property type="match status" value="1"/>
</dbReference>
<name>A0A4Y7PMJ1_9AGAM</name>
<evidence type="ECO:0000259" key="1">
    <source>
        <dbReference type="Pfam" id="PF12937"/>
    </source>
</evidence>